<proteinExistence type="predicted"/>
<dbReference type="Pfam" id="PF01609">
    <property type="entry name" value="DDE_Tnp_1"/>
    <property type="match status" value="1"/>
</dbReference>
<reference evidence="2 3" key="1">
    <citation type="submission" date="2015-06" db="EMBL/GenBank/DDBJ databases">
        <title>The Genome Sequence of Enterococcus cecorum 170AEA1.</title>
        <authorList>
            <consortium name="The Broad Institute Genomics Platform"/>
            <consortium name="The Broad Institute Genome Sequencing Center for Infectious Disease"/>
            <person name="Earl A.M."/>
            <person name="Van Tyne D."/>
            <person name="Lebreton F."/>
            <person name="Saavedra J.T."/>
            <person name="Gilmore M.S."/>
            <person name="Manson McGuire A."/>
            <person name="Clock S."/>
            <person name="Crupain M."/>
            <person name="Rangan U."/>
            <person name="Young S."/>
            <person name="Abouelleil A."/>
            <person name="Cao P."/>
            <person name="Chapman S.B."/>
            <person name="Griggs A."/>
            <person name="Priest M."/>
            <person name="Shea T."/>
            <person name="Wortman J."/>
            <person name="Nusbaum C."/>
            <person name="Birren B."/>
        </authorList>
    </citation>
    <scope>NUCLEOTIDE SEQUENCE [LARGE SCALE GENOMIC DNA]</scope>
    <source>
        <strain evidence="2 3">170AEA1</strain>
    </source>
</reference>
<dbReference type="InterPro" id="IPR002559">
    <property type="entry name" value="Transposase_11"/>
</dbReference>
<feature type="domain" description="Transposase IS4-like" evidence="1">
    <location>
        <begin position="238"/>
        <end position="535"/>
    </location>
</feature>
<name>A0A366SGM0_9ENTE</name>
<dbReference type="GO" id="GO:0004803">
    <property type="term" value="F:transposase activity"/>
    <property type="evidence" value="ECO:0007669"/>
    <property type="project" value="InterPro"/>
</dbReference>
<dbReference type="GO" id="GO:0003677">
    <property type="term" value="F:DNA binding"/>
    <property type="evidence" value="ECO:0007669"/>
    <property type="project" value="InterPro"/>
</dbReference>
<gene>
    <name evidence="2" type="ORF">EB18_01120</name>
</gene>
<dbReference type="NCBIfam" id="NF033559">
    <property type="entry name" value="transpos_IS1634"/>
    <property type="match status" value="1"/>
</dbReference>
<dbReference type="RefSeq" id="WP_113784438.1">
    <property type="nucleotide sequence ID" value="NZ_KZ845715.1"/>
</dbReference>
<dbReference type="InterPro" id="IPR047654">
    <property type="entry name" value="IS1634_transpos"/>
</dbReference>
<dbReference type="PANTHER" id="PTHR34614:SF2">
    <property type="entry name" value="TRANSPOSASE IS4-LIKE DOMAIN-CONTAINING PROTEIN"/>
    <property type="match status" value="1"/>
</dbReference>
<dbReference type="InterPro" id="IPR012337">
    <property type="entry name" value="RNaseH-like_sf"/>
</dbReference>
<dbReference type="EMBL" id="LEOY01000006">
    <property type="protein sequence ID" value="RBR30117.1"/>
    <property type="molecule type" value="Genomic_DNA"/>
</dbReference>
<organism evidence="2 3">
    <name type="scientific">Enterococcus cecorum</name>
    <dbReference type="NCBI Taxonomy" id="44008"/>
    <lineage>
        <taxon>Bacteria</taxon>
        <taxon>Bacillati</taxon>
        <taxon>Bacillota</taxon>
        <taxon>Bacilli</taxon>
        <taxon>Lactobacillales</taxon>
        <taxon>Enterococcaceae</taxon>
        <taxon>Enterococcus</taxon>
    </lineage>
</organism>
<accession>A0A366SGM0</accession>
<comment type="caution">
    <text evidence="2">The sequence shown here is derived from an EMBL/GenBank/DDBJ whole genome shotgun (WGS) entry which is preliminary data.</text>
</comment>
<dbReference type="Proteomes" id="UP000252800">
    <property type="component" value="Unassembled WGS sequence"/>
</dbReference>
<protein>
    <recommendedName>
        <fullName evidence="1">Transposase IS4-like domain-containing protein</fullName>
    </recommendedName>
</protein>
<evidence type="ECO:0000313" key="2">
    <source>
        <dbReference type="EMBL" id="RBR30117.1"/>
    </source>
</evidence>
<dbReference type="PANTHER" id="PTHR34614">
    <property type="match status" value="1"/>
</dbReference>
<sequence length="611" mass="71481">MKLYYDKRLKDPTYYVQQGIRNGNKTTTKNVKRIGKHSELLKITDNPLEYAKEEIKKMNEAYGKGTLSLNYSINFNEKVTDTENTISASTYQNIGYFYLKKIYNQLALPQFFNEVAKNKKITFDCNAINEFLTYSRILSPQSKAGTFDKLETYYKPADFSLHHIFRFMDILAENYDNYIEHLYHKSNHVVPRNSKIMYYDCSNYYFEINQADDVYTDEVTGETIYGLRQFGFSKQHQPRPLVSMGLIMDSNGIPVTMCIYPGNANEQTTAIPMEKQLQKIINHDQFIYCADAGLASYHIRQFNSMGGKRFIVTQSIKKLSAALQDAVFNDFDYRLTSNNQSVSIEQMKTFNKNDAQNQSLYNDYAYKVVPANQLMDLGLYEEYFDASGRKRNRKVKGTLKQNLIITFSRKMMEYQREIRRRQIERAEKIIATKDPEKIKKGPNDVRRFIKSKNNEKISYELDKERIAEEEKYDGFYAIATNVKGEAAEIIKVVRDRYKIEECFRVMKTNFEARPIYHRKDNRITAHFLLCYTALLVYRLMENKLNNEATHVSPKNLIETLKNMNIANVGDLYYTALYSGSLTLQALESVFQLNIDRKNYKPNDINKILKEL</sequence>
<evidence type="ECO:0000259" key="1">
    <source>
        <dbReference type="Pfam" id="PF01609"/>
    </source>
</evidence>
<dbReference type="GO" id="GO:0006313">
    <property type="term" value="P:DNA transposition"/>
    <property type="evidence" value="ECO:0007669"/>
    <property type="project" value="InterPro"/>
</dbReference>
<dbReference type="SUPFAM" id="SSF53098">
    <property type="entry name" value="Ribonuclease H-like"/>
    <property type="match status" value="1"/>
</dbReference>
<dbReference type="AlphaFoldDB" id="A0A366SGM0"/>
<evidence type="ECO:0000313" key="3">
    <source>
        <dbReference type="Proteomes" id="UP000252800"/>
    </source>
</evidence>